<dbReference type="Proteomes" id="UP001235064">
    <property type="component" value="Unassembled WGS sequence"/>
</dbReference>
<keyword evidence="2" id="KW-1185">Reference proteome</keyword>
<dbReference type="Gene3D" id="3.30.530.20">
    <property type="match status" value="1"/>
</dbReference>
<name>A0ABT7N2V3_9MICO</name>
<evidence type="ECO:0000313" key="1">
    <source>
        <dbReference type="EMBL" id="MDL9981040.1"/>
    </source>
</evidence>
<organism evidence="1 2">
    <name type="scientific">Microbacterium candidum</name>
    <dbReference type="NCBI Taxonomy" id="3041922"/>
    <lineage>
        <taxon>Bacteria</taxon>
        <taxon>Bacillati</taxon>
        <taxon>Actinomycetota</taxon>
        <taxon>Actinomycetes</taxon>
        <taxon>Micrococcales</taxon>
        <taxon>Microbacteriaceae</taxon>
        <taxon>Microbacterium</taxon>
    </lineage>
</organism>
<dbReference type="InterPro" id="IPR023393">
    <property type="entry name" value="START-like_dom_sf"/>
</dbReference>
<evidence type="ECO:0000313" key="2">
    <source>
        <dbReference type="Proteomes" id="UP001235064"/>
    </source>
</evidence>
<dbReference type="InterPro" id="IPR019587">
    <property type="entry name" value="Polyketide_cyclase/dehydratase"/>
</dbReference>
<comment type="caution">
    <text evidence="1">The sequence shown here is derived from an EMBL/GenBank/DDBJ whole genome shotgun (WGS) entry which is preliminary data.</text>
</comment>
<dbReference type="EMBL" id="JASXSZ010000006">
    <property type="protein sequence ID" value="MDL9981040.1"/>
    <property type="molecule type" value="Genomic_DNA"/>
</dbReference>
<gene>
    <name evidence="1" type="ORF">QSV35_17030</name>
</gene>
<sequence>MLHDENTVVIDRPAEDVYDFLVDGLNGPEWRTGIRSIALRSGTIGAVGTEYAQELAGPGGRSVAGDYRITRADRPSRIEFEVIAGPLRPKGTYTLDAEGGGTSVTFALDAQPSGFMRLMSGTIRKTMAAEVGALGALKQVLES</sequence>
<accession>A0ABT7N2V3</accession>
<protein>
    <submittedName>
        <fullName evidence="1">SRPBCC family protein</fullName>
    </submittedName>
</protein>
<dbReference type="Pfam" id="PF10604">
    <property type="entry name" value="Polyketide_cyc2"/>
    <property type="match status" value="1"/>
</dbReference>
<proteinExistence type="predicted"/>
<dbReference type="SUPFAM" id="SSF55961">
    <property type="entry name" value="Bet v1-like"/>
    <property type="match status" value="1"/>
</dbReference>
<reference evidence="1 2" key="1">
    <citation type="submission" date="2023-06" db="EMBL/GenBank/DDBJ databases">
        <title>Microbacterium sp. nov., isolated from a waste landfill.</title>
        <authorList>
            <person name="Wen W."/>
        </authorList>
    </citation>
    <scope>NUCLEOTIDE SEQUENCE [LARGE SCALE GENOMIC DNA]</scope>
    <source>
        <strain evidence="1 2">ASV49</strain>
    </source>
</reference>
<dbReference type="RefSeq" id="WP_286290024.1">
    <property type="nucleotide sequence ID" value="NZ_JASXSZ010000006.1"/>
</dbReference>